<reference evidence="1 2" key="1">
    <citation type="submission" date="2016-03" db="EMBL/GenBank/DDBJ databases">
        <title>Niastella vici sp. nov., isolated from farmland soil.</title>
        <authorList>
            <person name="Chen L."/>
            <person name="Wang D."/>
            <person name="Yang S."/>
            <person name="Wang G."/>
        </authorList>
    </citation>
    <scope>NUCLEOTIDE SEQUENCE [LARGE SCALE GENOMIC DNA]</scope>
    <source>
        <strain evidence="1 2">DJ57</strain>
    </source>
</reference>
<organism evidence="1 2">
    <name type="scientific">Niastella vici</name>
    <dbReference type="NCBI Taxonomy" id="1703345"/>
    <lineage>
        <taxon>Bacteria</taxon>
        <taxon>Pseudomonadati</taxon>
        <taxon>Bacteroidota</taxon>
        <taxon>Chitinophagia</taxon>
        <taxon>Chitinophagales</taxon>
        <taxon>Chitinophagaceae</taxon>
        <taxon>Niastella</taxon>
    </lineage>
</organism>
<dbReference type="RefSeq" id="WP_081148008.1">
    <property type="nucleotide sequence ID" value="NZ_LVYD01000046.1"/>
</dbReference>
<dbReference type="AlphaFoldDB" id="A0A1V9FY76"/>
<keyword evidence="2" id="KW-1185">Reference proteome</keyword>
<sequence>MRSLTAIICLTAFLALQYGKLVSYWHCKLASIYTATSCDCVKQLLDTHKDGTPHTASTIKEKTEDIVFFHELVQSWQSPVILITYEMAYLEVIPETATAAIFQPPRSIQFA</sequence>
<dbReference type="Proteomes" id="UP000192796">
    <property type="component" value="Unassembled WGS sequence"/>
</dbReference>
<proteinExistence type="predicted"/>
<dbReference type="OrthoDB" id="673894at2"/>
<evidence type="ECO:0000313" key="2">
    <source>
        <dbReference type="Proteomes" id="UP000192796"/>
    </source>
</evidence>
<accession>A0A1V9FY76</accession>
<name>A0A1V9FY76_9BACT</name>
<protein>
    <submittedName>
        <fullName evidence="1">Uncharacterized protein</fullName>
    </submittedName>
</protein>
<gene>
    <name evidence="1" type="ORF">A3860_25680</name>
</gene>
<comment type="caution">
    <text evidence="1">The sequence shown here is derived from an EMBL/GenBank/DDBJ whole genome shotgun (WGS) entry which is preliminary data.</text>
</comment>
<evidence type="ECO:0000313" key="1">
    <source>
        <dbReference type="EMBL" id="OQP63282.1"/>
    </source>
</evidence>
<dbReference type="STRING" id="1703345.A3860_25680"/>
<dbReference type="EMBL" id="LVYD01000046">
    <property type="protein sequence ID" value="OQP63282.1"/>
    <property type="molecule type" value="Genomic_DNA"/>
</dbReference>